<keyword evidence="2" id="KW-0282">Flagellum</keyword>
<feature type="domain" description="YARHG" evidence="1">
    <location>
        <begin position="57"/>
        <end position="140"/>
    </location>
</feature>
<dbReference type="OrthoDB" id="353549at2"/>
<organism evidence="2 3">
    <name type="scientific">Leptotrichia wadei</name>
    <dbReference type="NCBI Taxonomy" id="157687"/>
    <lineage>
        <taxon>Bacteria</taxon>
        <taxon>Fusobacteriati</taxon>
        <taxon>Fusobacteriota</taxon>
        <taxon>Fusobacteriia</taxon>
        <taxon>Fusobacteriales</taxon>
        <taxon>Leptotrichiaceae</taxon>
        <taxon>Leptotrichia</taxon>
    </lineage>
</organism>
<evidence type="ECO:0000259" key="1">
    <source>
        <dbReference type="SMART" id="SM01324"/>
    </source>
</evidence>
<dbReference type="EMBL" id="AP019841">
    <property type="protein sequence ID" value="BBM55236.1"/>
    <property type="molecule type" value="Genomic_DNA"/>
</dbReference>
<accession>A0A510KUD5</accession>
<dbReference type="AlphaFoldDB" id="A0A510KUD5"/>
<keyword evidence="2" id="KW-0966">Cell projection</keyword>
<reference evidence="2 3" key="1">
    <citation type="submission" date="2019-07" db="EMBL/GenBank/DDBJ databases">
        <title>Complete Genome Sequence of Leptotrichia wadei Strain JMUB3936.</title>
        <authorList>
            <person name="Watanabe S."/>
            <person name="Cui L."/>
        </authorList>
    </citation>
    <scope>NUCLEOTIDE SEQUENCE [LARGE SCALE GENOMIC DNA]</scope>
    <source>
        <strain evidence="2 3">JMUB3936</strain>
    </source>
</reference>
<dbReference type="Proteomes" id="UP000321944">
    <property type="component" value="Chromosome"/>
</dbReference>
<dbReference type="InterPro" id="IPR025582">
    <property type="entry name" value="YARHG_dom"/>
</dbReference>
<name>A0A510KUD5_9FUSO</name>
<proteinExistence type="predicted"/>
<keyword evidence="2" id="KW-0969">Cilium</keyword>
<dbReference type="Gene3D" id="1.20.58.1690">
    <property type="match status" value="1"/>
</dbReference>
<sequence>MLIFILFAVNTYTYWDFDPKRGYGELDYTPAYECYHLNTGELCEESNQNNNSKLDISENVYEIMNQILNGNEEILNQYSSDELKIIRNTIYAKKGYIFKNKDLKKYFLNKSWYKEYTSDENQISLSSDEKTFIDIVKSYE</sequence>
<evidence type="ECO:0000313" key="3">
    <source>
        <dbReference type="Proteomes" id="UP000321944"/>
    </source>
</evidence>
<dbReference type="SMART" id="SM01324">
    <property type="entry name" value="YARHG"/>
    <property type="match status" value="1"/>
</dbReference>
<gene>
    <name evidence="2" type="ORF">JMUB3936_1521</name>
</gene>
<evidence type="ECO:0000313" key="2">
    <source>
        <dbReference type="EMBL" id="BBM55236.1"/>
    </source>
</evidence>
<dbReference type="RefSeq" id="WP_147003952.1">
    <property type="nucleotide sequence ID" value="NZ_AP019841.1"/>
</dbReference>
<protein>
    <submittedName>
        <fullName evidence="2">Putative flagellar protein FliS</fullName>
    </submittedName>
</protein>
<dbReference type="InterPro" id="IPR038434">
    <property type="entry name" value="YARHG_sf"/>
</dbReference>
<dbReference type="Pfam" id="PF13308">
    <property type="entry name" value="YARHG"/>
    <property type="match status" value="1"/>
</dbReference>